<accession>A0A6I2R275</accession>
<evidence type="ECO:0000313" key="3">
    <source>
        <dbReference type="EMBL" id="MSB19070.1"/>
    </source>
</evidence>
<dbReference type="PANTHER" id="PTHR34047">
    <property type="entry name" value="NUCLEAR INTRON MATURASE 1, MITOCHONDRIAL-RELATED"/>
    <property type="match status" value="1"/>
</dbReference>
<dbReference type="GO" id="GO:0003964">
    <property type="term" value="F:RNA-directed DNA polymerase activity"/>
    <property type="evidence" value="ECO:0007669"/>
    <property type="project" value="UniProtKB-KW"/>
</dbReference>
<dbReference type="AlphaFoldDB" id="A0A6I2R275"/>
<dbReference type="PANTHER" id="PTHR34047:SF8">
    <property type="entry name" value="PROTEIN YKFC"/>
    <property type="match status" value="1"/>
</dbReference>
<dbReference type="Pfam" id="PF00078">
    <property type="entry name" value="RVT_1"/>
    <property type="match status" value="1"/>
</dbReference>
<feature type="compositionally biased region" description="Basic and acidic residues" evidence="1">
    <location>
        <begin position="380"/>
        <end position="389"/>
    </location>
</feature>
<organism evidence="3 4">
    <name type="scientific">Flavonifractor plautii</name>
    <name type="common">Fusobacterium plautii</name>
    <dbReference type="NCBI Taxonomy" id="292800"/>
    <lineage>
        <taxon>Bacteria</taxon>
        <taxon>Bacillati</taxon>
        <taxon>Bacillota</taxon>
        <taxon>Clostridia</taxon>
        <taxon>Eubacteriales</taxon>
        <taxon>Oscillospiraceae</taxon>
        <taxon>Flavonifractor</taxon>
    </lineage>
</organism>
<comment type="caution">
    <text evidence="3">The sequence shown here is derived from an EMBL/GenBank/DDBJ whole genome shotgun (WGS) entry which is preliminary data.</text>
</comment>
<evidence type="ECO:0000256" key="1">
    <source>
        <dbReference type="SAM" id="MobiDB-lite"/>
    </source>
</evidence>
<dbReference type="Proteomes" id="UP000434475">
    <property type="component" value="Unassembled WGS sequence"/>
</dbReference>
<gene>
    <name evidence="3" type="ORF">GKE97_06005</name>
</gene>
<dbReference type="PROSITE" id="PS50878">
    <property type="entry name" value="RT_POL"/>
    <property type="match status" value="1"/>
</dbReference>
<evidence type="ECO:0000313" key="4">
    <source>
        <dbReference type="Proteomes" id="UP000434475"/>
    </source>
</evidence>
<keyword evidence="3" id="KW-0808">Transferase</keyword>
<dbReference type="SUPFAM" id="SSF56672">
    <property type="entry name" value="DNA/RNA polymerases"/>
    <property type="match status" value="1"/>
</dbReference>
<reference evidence="3 4" key="1">
    <citation type="journal article" date="2019" name="Nat. Med.">
        <title>A library of human gut bacterial isolates paired with longitudinal multiomics data enables mechanistic microbiome research.</title>
        <authorList>
            <person name="Poyet M."/>
            <person name="Groussin M."/>
            <person name="Gibbons S.M."/>
            <person name="Avila-Pacheco J."/>
            <person name="Jiang X."/>
            <person name="Kearney S.M."/>
            <person name="Perrotta A.R."/>
            <person name="Berdy B."/>
            <person name="Zhao S."/>
            <person name="Lieberman T.D."/>
            <person name="Swanson P.K."/>
            <person name="Smith M."/>
            <person name="Roesemann S."/>
            <person name="Alexander J.E."/>
            <person name="Rich S.A."/>
            <person name="Livny J."/>
            <person name="Vlamakis H."/>
            <person name="Clish C."/>
            <person name="Bullock K."/>
            <person name="Deik A."/>
            <person name="Scott J."/>
            <person name="Pierce K.A."/>
            <person name="Xavier R.J."/>
            <person name="Alm E.J."/>
        </authorList>
    </citation>
    <scope>NUCLEOTIDE SEQUENCE [LARGE SCALE GENOMIC DNA]</scope>
    <source>
        <strain evidence="3 4">BIOML-A2</strain>
    </source>
</reference>
<dbReference type="EMBL" id="WKPR01000004">
    <property type="protein sequence ID" value="MSB19070.1"/>
    <property type="molecule type" value="Genomic_DNA"/>
</dbReference>
<dbReference type="RefSeq" id="WP_172697431.1">
    <property type="nucleotide sequence ID" value="NZ_JADMVC010000001.1"/>
</dbReference>
<sequence>MPMQKTFEEICTFEVLYRAYLAARKGKRKKVSAAQYEANALMLTERLAYILNTNTYQPGKFETFFVYEPKKRLVQAPAFVDKVVQHALVDNTLYEAITHSFIPANCASQIDKGMHYGLDLLKGFMTDYWHKNKTTDGWVLKCDVRHFFASINHDLLKQKLRKKVVDDRIFRLMCIYIDTSADGLPLGYQTSQLLALLFLDEFDHFVKERLRIKYYVRYMDDFLLIHPDKEYLRYCQKEIETFLAGLHLELNEKTNIFPLRHGVDFLGFHTYITESGQIIRKLRHSSVKRMKAKIRGWKKDYPAGKVTKKEILDSWTAWDAHAAHGNTYTLRREIAAQVSEIIGTQLRCHAPIRLSKTQKAMLEYKKRRKASQKAALEAAPPHHDGDPPW</sequence>
<name>A0A6I2R275_FLAPL</name>
<evidence type="ECO:0000259" key="2">
    <source>
        <dbReference type="PROSITE" id="PS50878"/>
    </source>
</evidence>
<dbReference type="CDD" id="cd01651">
    <property type="entry name" value="RT_G2_intron"/>
    <property type="match status" value="1"/>
</dbReference>
<keyword evidence="3" id="KW-0548">Nucleotidyltransferase</keyword>
<feature type="domain" description="Reverse transcriptase" evidence="2">
    <location>
        <begin position="1"/>
        <end position="270"/>
    </location>
</feature>
<feature type="region of interest" description="Disordered" evidence="1">
    <location>
        <begin position="366"/>
        <end position="389"/>
    </location>
</feature>
<dbReference type="InterPro" id="IPR000477">
    <property type="entry name" value="RT_dom"/>
</dbReference>
<dbReference type="InterPro" id="IPR043502">
    <property type="entry name" value="DNA/RNA_pol_sf"/>
</dbReference>
<proteinExistence type="predicted"/>
<protein>
    <submittedName>
        <fullName evidence="3">Reverse transcriptase</fullName>
    </submittedName>
</protein>
<dbReference type="InterPro" id="IPR051083">
    <property type="entry name" value="GrpII_Intron_Splice-Mob/Def"/>
</dbReference>
<keyword evidence="3" id="KW-0695">RNA-directed DNA polymerase</keyword>